<gene>
    <name evidence="8" type="ORF">CTOB1V02_LOCUS1125</name>
</gene>
<dbReference type="PRINTS" id="PR00070">
    <property type="entry name" value="DHFR"/>
</dbReference>
<dbReference type="SUPFAM" id="SSF53597">
    <property type="entry name" value="Dihydrofolate reductase-like"/>
    <property type="match status" value="1"/>
</dbReference>
<dbReference type="GO" id="GO:0046655">
    <property type="term" value="P:folic acid metabolic process"/>
    <property type="evidence" value="ECO:0007669"/>
    <property type="project" value="TreeGrafter"/>
</dbReference>
<comment type="catalytic activity">
    <reaction evidence="6">
        <text>(6S)-5,6,7,8-tetrahydrofolate + NADP(+) = 7,8-dihydrofolate + NADPH + H(+)</text>
        <dbReference type="Rhea" id="RHEA:15009"/>
        <dbReference type="ChEBI" id="CHEBI:15378"/>
        <dbReference type="ChEBI" id="CHEBI:57451"/>
        <dbReference type="ChEBI" id="CHEBI:57453"/>
        <dbReference type="ChEBI" id="CHEBI:57783"/>
        <dbReference type="ChEBI" id="CHEBI:58349"/>
        <dbReference type="EC" id="1.5.1.3"/>
    </reaction>
</comment>
<dbReference type="PROSITE" id="PS51330">
    <property type="entry name" value="DHFR_2"/>
    <property type="match status" value="1"/>
</dbReference>
<evidence type="ECO:0000256" key="3">
    <source>
        <dbReference type="ARBA" id="ARBA00022563"/>
    </source>
</evidence>
<comment type="similarity">
    <text evidence="7">Belongs to the dihydrofolate reductase family.</text>
</comment>
<comment type="pathway">
    <text evidence="1">Cofactor biosynthesis; tetrahydrofolate biosynthesis; 5,6,7,8-tetrahydrofolate from 7,8-dihydrofolate: step 1/1.</text>
</comment>
<evidence type="ECO:0000256" key="5">
    <source>
        <dbReference type="ARBA" id="ARBA00023002"/>
    </source>
</evidence>
<keyword evidence="4" id="KW-0521">NADP</keyword>
<dbReference type="InterPro" id="IPR012259">
    <property type="entry name" value="DHFR"/>
</dbReference>
<dbReference type="GO" id="GO:0004146">
    <property type="term" value="F:dihydrofolate reductase activity"/>
    <property type="evidence" value="ECO:0007669"/>
    <property type="project" value="UniProtKB-EC"/>
</dbReference>
<dbReference type="GO" id="GO:0046654">
    <property type="term" value="P:tetrahydrofolate biosynthetic process"/>
    <property type="evidence" value="ECO:0007669"/>
    <property type="project" value="UniProtKB-UniPathway"/>
</dbReference>
<dbReference type="InterPro" id="IPR001796">
    <property type="entry name" value="DHFR_dom"/>
</dbReference>
<evidence type="ECO:0000313" key="8">
    <source>
        <dbReference type="EMBL" id="CAD7223131.1"/>
    </source>
</evidence>
<dbReference type="GO" id="GO:0005739">
    <property type="term" value="C:mitochondrion"/>
    <property type="evidence" value="ECO:0007669"/>
    <property type="project" value="TreeGrafter"/>
</dbReference>
<evidence type="ECO:0000256" key="4">
    <source>
        <dbReference type="ARBA" id="ARBA00022857"/>
    </source>
</evidence>
<accession>A0A7R8W1R5</accession>
<name>A0A7R8W1R5_9CRUS</name>
<keyword evidence="3" id="KW-0554">One-carbon metabolism</keyword>
<dbReference type="PANTHER" id="PTHR48069:SF3">
    <property type="entry name" value="DIHYDROFOLATE REDUCTASE"/>
    <property type="match status" value="1"/>
</dbReference>
<evidence type="ECO:0000256" key="6">
    <source>
        <dbReference type="ARBA" id="ARBA00048873"/>
    </source>
</evidence>
<evidence type="ECO:0000256" key="1">
    <source>
        <dbReference type="ARBA" id="ARBA00004903"/>
    </source>
</evidence>
<dbReference type="GO" id="GO:0046452">
    <property type="term" value="P:dihydrofolate metabolic process"/>
    <property type="evidence" value="ECO:0007669"/>
    <property type="project" value="TreeGrafter"/>
</dbReference>
<dbReference type="GO" id="GO:0006730">
    <property type="term" value="P:one-carbon metabolic process"/>
    <property type="evidence" value="ECO:0007669"/>
    <property type="project" value="UniProtKB-KW"/>
</dbReference>
<dbReference type="InterPro" id="IPR024072">
    <property type="entry name" value="DHFR-like_dom_sf"/>
</dbReference>
<keyword evidence="5" id="KW-0560">Oxidoreductase</keyword>
<dbReference type="EMBL" id="OB660156">
    <property type="protein sequence ID" value="CAD7223131.1"/>
    <property type="molecule type" value="Genomic_DNA"/>
</dbReference>
<organism evidence="8">
    <name type="scientific">Cyprideis torosa</name>
    <dbReference type="NCBI Taxonomy" id="163714"/>
    <lineage>
        <taxon>Eukaryota</taxon>
        <taxon>Metazoa</taxon>
        <taxon>Ecdysozoa</taxon>
        <taxon>Arthropoda</taxon>
        <taxon>Crustacea</taxon>
        <taxon>Oligostraca</taxon>
        <taxon>Ostracoda</taxon>
        <taxon>Podocopa</taxon>
        <taxon>Podocopida</taxon>
        <taxon>Cytherocopina</taxon>
        <taxon>Cytheroidea</taxon>
        <taxon>Cytherideidae</taxon>
        <taxon>Cyprideis</taxon>
    </lineage>
</organism>
<reference evidence="8" key="1">
    <citation type="submission" date="2020-11" db="EMBL/GenBank/DDBJ databases">
        <authorList>
            <person name="Tran Van P."/>
        </authorList>
    </citation>
    <scope>NUCLEOTIDE SEQUENCE</scope>
</reference>
<proteinExistence type="inferred from homology"/>
<dbReference type="PROSITE" id="PS00075">
    <property type="entry name" value="DHFR_1"/>
    <property type="match status" value="1"/>
</dbReference>
<dbReference type="AlphaFoldDB" id="A0A7R8W1R5"/>
<dbReference type="Gene3D" id="3.40.430.10">
    <property type="entry name" value="Dihydrofolate Reductase, subunit A"/>
    <property type="match status" value="1"/>
</dbReference>
<sequence length="190" mass="21932">MVAPIELNLIVAMDQNRGIGLAGTLPWTLRKDMALFKRLTSETEDPKKKNAVVMGRKTWFSIPERNRPLVGRFNFILSGTMGSVSQDKYPRSYVLYSWEVLLESLQRDTWRRDIEKIWVIGGNAVYKKAMESGLVKRIYITNIHKTYSCDVFFPEIPEGQFEKVPVEGITDDVVEDNGTTFHVEVWEKKE</sequence>
<evidence type="ECO:0000256" key="2">
    <source>
        <dbReference type="ARBA" id="ARBA00012856"/>
    </source>
</evidence>
<evidence type="ECO:0000256" key="7">
    <source>
        <dbReference type="RuleBase" id="RU004474"/>
    </source>
</evidence>
<dbReference type="EC" id="1.5.1.3" evidence="2"/>
<dbReference type="CDD" id="cd00209">
    <property type="entry name" value="DHFR"/>
    <property type="match status" value="1"/>
</dbReference>
<dbReference type="InterPro" id="IPR017925">
    <property type="entry name" value="DHFR_CS"/>
</dbReference>
<dbReference type="PANTHER" id="PTHR48069">
    <property type="entry name" value="DIHYDROFOLATE REDUCTASE"/>
    <property type="match status" value="1"/>
</dbReference>
<dbReference type="UniPathway" id="UPA00077">
    <property type="reaction ID" value="UER00158"/>
</dbReference>
<dbReference type="Pfam" id="PF00186">
    <property type="entry name" value="DHFR_1"/>
    <property type="match status" value="1"/>
</dbReference>
<dbReference type="GO" id="GO:0050661">
    <property type="term" value="F:NADP binding"/>
    <property type="evidence" value="ECO:0007669"/>
    <property type="project" value="InterPro"/>
</dbReference>
<dbReference type="OrthoDB" id="4664297at2759"/>
<protein>
    <recommendedName>
        <fullName evidence="2">dihydrofolate reductase</fullName>
        <ecNumber evidence="2">1.5.1.3</ecNumber>
    </recommendedName>
</protein>